<reference evidence="1" key="1">
    <citation type="submission" date="2025-08" db="UniProtKB">
        <authorList>
            <consortium name="RefSeq"/>
        </authorList>
    </citation>
    <scope>IDENTIFICATION</scope>
</reference>
<protein>
    <recommendedName>
        <fullName evidence="2">CCHC-type domain-containing protein</fullName>
    </recommendedName>
</protein>
<organism evidence="1">
    <name type="scientific">Nicotiana tabacum</name>
    <name type="common">Common tobacco</name>
    <dbReference type="NCBI Taxonomy" id="4097"/>
    <lineage>
        <taxon>Eukaryota</taxon>
        <taxon>Viridiplantae</taxon>
        <taxon>Streptophyta</taxon>
        <taxon>Embryophyta</taxon>
        <taxon>Tracheophyta</taxon>
        <taxon>Spermatophyta</taxon>
        <taxon>Magnoliopsida</taxon>
        <taxon>eudicotyledons</taxon>
        <taxon>Gunneridae</taxon>
        <taxon>Pentapetalae</taxon>
        <taxon>asterids</taxon>
        <taxon>lamiids</taxon>
        <taxon>Solanales</taxon>
        <taxon>Solanaceae</taxon>
        <taxon>Nicotianoideae</taxon>
        <taxon>Nicotianeae</taxon>
        <taxon>Nicotiana</taxon>
    </lineage>
</organism>
<name>A0A1S4D5B8_TOBAC</name>
<dbReference type="PANTHER" id="PTHR34222:SF33">
    <property type="entry name" value="RETROTRANSPOSON GAG DOMAIN-CONTAINING PROTEIN"/>
    <property type="match status" value="1"/>
</dbReference>
<proteinExistence type="predicted"/>
<dbReference type="RefSeq" id="XP_016508576.1">
    <property type="nucleotide sequence ID" value="XM_016653090.1"/>
</dbReference>
<dbReference type="PANTHER" id="PTHR34222">
    <property type="entry name" value="GAG_PRE-INTEGRS DOMAIN-CONTAINING PROTEIN"/>
    <property type="match status" value="1"/>
</dbReference>
<dbReference type="KEGG" id="nta:107826140"/>
<gene>
    <name evidence="1" type="primary">LOC107826140</name>
</gene>
<accession>A0A1S4D5B8</accession>
<dbReference type="PaxDb" id="4097-A0A1S4D5B8"/>
<evidence type="ECO:0008006" key="2">
    <source>
        <dbReference type="Google" id="ProtNLM"/>
    </source>
</evidence>
<evidence type="ECO:0000313" key="1">
    <source>
        <dbReference type="RefSeq" id="XP_016508576.1"/>
    </source>
</evidence>
<dbReference type="OMA" id="HEFWIAT"/>
<dbReference type="OrthoDB" id="1270753at2759"/>
<sequence length="201" mass="22978">MGLNDTYAQARGNILMMNPLPSIDVAYSLLLQDENQREVYANGTLNSNLLSFMVARETKQPNAQLLADFAAFIATGQGRNFQKNRNQVQRRAVIAPKYNNFGQKFNKPQQKFKGRKKYNAKVTCTYCGKIGHTQEDFYRIIGFPDDFEFTNQKGYQNQIKGNAFLTHEDHENATGQNSEKQQHEFWIATQQGAGCRNDEHV</sequence>
<dbReference type="AlphaFoldDB" id="A0A1S4D5B8"/>